<dbReference type="OrthoDB" id="25790at2759"/>
<evidence type="ECO:0000256" key="2">
    <source>
        <dbReference type="ARBA" id="ARBA00013932"/>
    </source>
</evidence>
<organism evidence="12 13">
    <name type="scientific">Apiotrichum porosum</name>
    <dbReference type="NCBI Taxonomy" id="105984"/>
    <lineage>
        <taxon>Eukaryota</taxon>
        <taxon>Fungi</taxon>
        <taxon>Dikarya</taxon>
        <taxon>Basidiomycota</taxon>
        <taxon>Agaricomycotina</taxon>
        <taxon>Tremellomycetes</taxon>
        <taxon>Trichosporonales</taxon>
        <taxon>Trichosporonaceae</taxon>
        <taxon>Apiotrichum</taxon>
    </lineage>
</organism>
<dbReference type="InterPro" id="IPR000812">
    <property type="entry name" value="TFIIB"/>
</dbReference>
<evidence type="ECO:0000313" key="12">
    <source>
        <dbReference type="EMBL" id="RSH86646.1"/>
    </source>
</evidence>
<dbReference type="SUPFAM" id="SSF57783">
    <property type="entry name" value="Zinc beta-ribbon"/>
    <property type="match status" value="1"/>
</dbReference>
<keyword evidence="3" id="KW-0677">Repeat</keyword>
<dbReference type="InterPro" id="IPR013137">
    <property type="entry name" value="Znf_TFIIB"/>
</dbReference>
<keyword evidence="4" id="KW-0805">Transcription regulation</keyword>
<evidence type="ECO:0000256" key="1">
    <source>
        <dbReference type="ARBA" id="ARBA00010857"/>
    </source>
</evidence>
<evidence type="ECO:0000259" key="11">
    <source>
        <dbReference type="PROSITE" id="PS51134"/>
    </source>
</evidence>
<protein>
    <recommendedName>
        <fullName evidence="2">Transcription initiation factor IIB</fullName>
    </recommendedName>
    <alternativeName>
        <fullName evidence="6">General transcription factor TFIIB</fullName>
    </alternativeName>
</protein>
<dbReference type="GO" id="GO:0016251">
    <property type="term" value="F:RNA polymerase II general transcription initiation factor activity"/>
    <property type="evidence" value="ECO:0007669"/>
    <property type="project" value="TreeGrafter"/>
</dbReference>
<dbReference type="GO" id="GO:0005634">
    <property type="term" value="C:nucleus"/>
    <property type="evidence" value="ECO:0007669"/>
    <property type="project" value="TreeGrafter"/>
</dbReference>
<dbReference type="PANTHER" id="PTHR11618">
    <property type="entry name" value="TRANSCRIPTION INITIATION FACTOR IIB-RELATED"/>
    <property type="match status" value="1"/>
</dbReference>
<dbReference type="Proteomes" id="UP000279236">
    <property type="component" value="Unassembled WGS sequence"/>
</dbReference>
<dbReference type="PANTHER" id="PTHR11618:SF13">
    <property type="entry name" value="TRANSCRIPTION INITIATION FACTOR IIB"/>
    <property type="match status" value="1"/>
</dbReference>
<feature type="compositionally biased region" description="Low complexity" evidence="10">
    <location>
        <begin position="366"/>
        <end position="379"/>
    </location>
</feature>
<feature type="compositionally biased region" description="Low complexity" evidence="10">
    <location>
        <begin position="399"/>
        <end position="419"/>
    </location>
</feature>
<feature type="region of interest" description="Disordered" evidence="10">
    <location>
        <begin position="70"/>
        <end position="109"/>
    </location>
</feature>
<dbReference type="SUPFAM" id="SSF47954">
    <property type="entry name" value="Cyclin-like"/>
    <property type="match status" value="2"/>
</dbReference>
<keyword evidence="5" id="KW-0804">Transcription</keyword>
<comment type="similarity">
    <text evidence="1">Belongs to the TFIIB family.</text>
</comment>
<gene>
    <name evidence="12" type="primary">SUA7</name>
    <name evidence="12" type="ORF">EHS24_004917</name>
</gene>
<evidence type="ECO:0000256" key="5">
    <source>
        <dbReference type="ARBA" id="ARBA00023163"/>
    </source>
</evidence>
<sequence>MYAVAGPKAPVGKYGQPVAPNLAVRHLCPNCRVDPPNIIEEYSHGDLVCADCGTILGDRIVDTRSEWRTFAGDEGGDDPSRVGGPSNPLLANSPLETSISARDGRTGMSRDLQRAQSRANQQVTGPGGHSNPAQLQAAFGRVSEMCDAMQLPRSVVDGAQHAFMIGDRARISRGKNDDAVIAACIIYACRAAGAERSFREVCKVTKVSKSELGRVFTLLRTAVQAENAAKGISHPQGLSSANQSAEGLLGRFCNYLDLGNAIYNASKHIATVAVAKSAIDGRSPLSIAAGVLFFTTILFEKATTAKEVADIAGVSESTIKLICKKVAEELDVVIRPEWKSQYPAGYANLAALGKTSQASAAKSSRAGTPSVAAGAAAAATDKDKDKKSTANGSTPSPDAAANGASNGTSNGTATNGTAK</sequence>
<comment type="function">
    <text evidence="7">General factor that plays a major role in the activation of eukaryotic genes transcribed by RNA polymerase II.</text>
</comment>
<reference evidence="12 13" key="1">
    <citation type="submission" date="2018-11" db="EMBL/GenBank/DDBJ databases">
        <title>Genome sequence of Apiotrichum porosum DSM 27194.</title>
        <authorList>
            <person name="Aliyu H."/>
            <person name="Gorte O."/>
            <person name="Ochsenreither K."/>
        </authorList>
    </citation>
    <scope>NUCLEOTIDE SEQUENCE [LARGE SCALE GENOMIC DNA]</scope>
    <source>
        <strain evidence="12 13">DSM 27194</strain>
    </source>
</reference>
<proteinExistence type="inferred from homology"/>
<keyword evidence="9" id="KW-0479">Metal-binding</keyword>
<keyword evidence="13" id="KW-1185">Reference proteome</keyword>
<dbReference type="STRING" id="105984.A0A427Y6G0"/>
<evidence type="ECO:0000256" key="3">
    <source>
        <dbReference type="ARBA" id="ARBA00022737"/>
    </source>
</evidence>
<feature type="region of interest" description="Disordered" evidence="10">
    <location>
        <begin position="361"/>
        <end position="419"/>
    </location>
</feature>
<name>A0A427Y6G0_9TREE</name>
<keyword evidence="9" id="KW-0862">Zinc</keyword>
<keyword evidence="9" id="KW-0863">Zinc-finger</keyword>
<dbReference type="Gene3D" id="1.10.472.10">
    <property type="entry name" value="Cyclin-like"/>
    <property type="match status" value="1"/>
</dbReference>
<keyword evidence="12" id="KW-0396">Initiation factor</keyword>
<dbReference type="GO" id="GO:0008270">
    <property type="term" value="F:zinc ion binding"/>
    <property type="evidence" value="ECO:0007669"/>
    <property type="project" value="UniProtKB-KW"/>
</dbReference>
<dbReference type="FunFam" id="1.10.472.170:FF:000001">
    <property type="entry name" value="Transcription initiation factor IIB"/>
    <property type="match status" value="1"/>
</dbReference>
<evidence type="ECO:0000256" key="6">
    <source>
        <dbReference type="ARBA" id="ARBA00031706"/>
    </source>
</evidence>
<dbReference type="GO" id="GO:0097550">
    <property type="term" value="C:transcription preinitiation complex"/>
    <property type="evidence" value="ECO:0007669"/>
    <property type="project" value="TreeGrafter"/>
</dbReference>
<dbReference type="PROSITE" id="PS51134">
    <property type="entry name" value="ZF_TFIIB"/>
    <property type="match status" value="1"/>
</dbReference>
<accession>A0A427Y6G0</accession>
<keyword evidence="12" id="KW-0648">Protein biosynthesis</keyword>
<dbReference type="InterPro" id="IPR036915">
    <property type="entry name" value="Cyclin-like_sf"/>
</dbReference>
<dbReference type="GO" id="GO:0051123">
    <property type="term" value="P:RNA polymerase II preinitiation complex assembly"/>
    <property type="evidence" value="ECO:0007669"/>
    <property type="project" value="UniProtKB-ARBA"/>
</dbReference>
<evidence type="ECO:0000256" key="7">
    <source>
        <dbReference type="ARBA" id="ARBA00056616"/>
    </source>
</evidence>
<dbReference type="AlphaFoldDB" id="A0A427Y6G0"/>
<dbReference type="GO" id="GO:0017025">
    <property type="term" value="F:TBP-class protein binding"/>
    <property type="evidence" value="ECO:0007669"/>
    <property type="project" value="InterPro"/>
</dbReference>
<dbReference type="RefSeq" id="XP_028479431.1">
    <property type="nucleotide sequence ID" value="XM_028620459.1"/>
</dbReference>
<evidence type="ECO:0000256" key="9">
    <source>
        <dbReference type="PROSITE-ProRule" id="PRU00469"/>
    </source>
</evidence>
<feature type="domain" description="TFIIB-type" evidence="11">
    <location>
        <begin position="24"/>
        <end position="57"/>
    </location>
</feature>
<dbReference type="EMBL" id="RSCE01000002">
    <property type="protein sequence ID" value="RSH86646.1"/>
    <property type="molecule type" value="Genomic_DNA"/>
</dbReference>
<evidence type="ECO:0000256" key="4">
    <source>
        <dbReference type="ARBA" id="ARBA00023015"/>
    </source>
</evidence>
<dbReference type="GO" id="GO:0003743">
    <property type="term" value="F:translation initiation factor activity"/>
    <property type="evidence" value="ECO:0007669"/>
    <property type="project" value="UniProtKB-KW"/>
</dbReference>
<evidence type="ECO:0000256" key="10">
    <source>
        <dbReference type="SAM" id="MobiDB-lite"/>
    </source>
</evidence>
<dbReference type="Gene3D" id="1.10.472.170">
    <property type="match status" value="1"/>
</dbReference>
<dbReference type="Pfam" id="PF08271">
    <property type="entry name" value="Zn_Ribbon_TF"/>
    <property type="match status" value="1"/>
</dbReference>
<evidence type="ECO:0000313" key="13">
    <source>
        <dbReference type="Proteomes" id="UP000279236"/>
    </source>
</evidence>
<dbReference type="InterPro" id="IPR013150">
    <property type="entry name" value="TFIIB_cyclin"/>
</dbReference>
<comment type="caution">
    <text evidence="12">The sequence shown here is derived from an EMBL/GenBank/DDBJ whole genome shotgun (WGS) entry which is preliminary data.</text>
</comment>
<dbReference type="Pfam" id="PF00382">
    <property type="entry name" value="TFIIB"/>
    <property type="match status" value="2"/>
</dbReference>
<dbReference type="PRINTS" id="PR00685">
    <property type="entry name" value="TIFACTORIIB"/>
</dbReference>
<comment type="subunit">
    <text evidence="8">Associates with TFIID-IIA (DA complex) to form TFIID-IIA-IIB (DAB-complex) which is then recognized by polymerase II.</text>
</comment>
<dbReference type="GeneID" id="39589460"/>
<evidence type="ECO:0000256" key="8">
    <source>
        <dbReference type="ARBA" id="ARBA00066213"/>
    </source>
</evidence>